<dbReference type="EMBL" id="QSRD01000043">
    <property type="protein sequence ID" value="RGK99440.1"/>
    <property type="molecule type" value="Genomic_DNA"/>
</dbReference>
<evidence type="ECO:0000313" key="2">
    <source>
        <dbReference type="Proteomes" id="UP000260835"/>
    </source>
</evidence>
<comment type="caution">
    <text evidence="1">The sequence shown here is derived from an EMBL/GenBank/DDBJ whole genome shotgun (WGS) entry which is preliminary data.</text>
</comment>
<gene>
    <name evidence="1" type="ORF">DXC89_06730</name>
</gene>
<organism evidence="1 2">
    <name type="scientific">Prevotella disiens</name>
    <dbReference type="NCBI Taxonomy" id="28130"/>
    <lineage>
        <taxon>Bacteria</taxon>
        <taxon>Pseudomonadati</taxon>
        <taxon>Bacteroidota</taxon>
        <taxon>Bacteroidia</taxon>
        <taxon>Bacteroidales</taxon>
        <taxon>Prevotellaceae</taxon>
        <taxon>Prevotella</taxon>
    </lineage>
</organism>
<evidence type="ECO:0000313" key="1">
    <source>
        <dbReference type="EMBL" id="RGK99440.1"/>
    </source>
</evidence>
<sequence length="110" mass="13189">MQTIQLQVSNIDPMMMGYEQKTTFWMDFSIADKFGIAAIKDTYKRAFNAWKDNHVYLTELVMVLNHKIWQWYEENEAIAGVYNTLWEEADLWAQENLKGKELEYFYEVTD</sequence>
<protein>
    <submittedName>
        <fullName evidence="1">Uncharacterized protein</fullName>
    </submittedName>
</protein>
<dbReference type="Proteomes" id="UP000260835">
    <property type="component" value="Unassembled WGS sequence"/>
</dbReference>
<dbReference type="AlphaFoldDB" id="A0A3E4QJU4"/>
<name>A0A3E4QJU4_9BACT</name>
<accession>A0A3E4QJU4</accession>
<dbReference type="RefSeq" id="WP_117653630.1">
    <property type="nucleotide sequence ID" value="NZ_CABOGP010000043.1"/>
</dbReference>
<proteinExistence type="predicted"/>
<reference evidence="1 2" key="1">
    <citation type="submission" date="2018-08" db="EMBL/GenBank/DDBJ databases">
        <title>A genome reference for cultivated species of the human gut microbiota.</title>
        <authorList>
            <person name="Zou Y."/>
            <person name="Xue W."/>
            <person name="Luo G."/>
        </authorList>
    </citation>
    <scope>NUCLEOTIDE SEQUENCE [LARGE SCALE GENOMIC DNA]</scope>
    <source>
        <strain evidence="1 2">TF09-12</strain>
    </source>
</reference>